<comment type="similarity">
    <text evidence="1">Belongs to the YciI family.</text>
</comment>
<reference evidence="4" key="1">
    <citation type="journal article" date="2019" name="Int. J. Syst. Evol. Microbiol.">
        <title>The Global Catalogue of Microorganisms (GCM) 10K type strain sequencing project: providing services to taxonomists for standard genome sequencing and annotation.</title>
        <authorList>
            <consortium name="The Broad Institute Genomics Platform"/>
            <consortium name="The Broad Institute Genome Sequencing Center for Infectious Disease"/>
            <person name="Wu L."/>
            <person name="Ma J."/>
        </authorList>
    </citation>
    <scope>NUCLEOTIDE SEQUENCE [LARGE SCALE GENOMIC DNA]</scope>
    <source>
        <strain evidence="4">CGMCC 1.5362</strain>
    </source>
</reference>
<evidence type="ECO:0000259" key="2">
    <source>
        <dbReference type="Pfam" id="PF03795"/>
    </source>
</evidence>
<proteinExistence type="inferred from homology"/>
<dbReference type="SUPFAM" id="SSF54909">
    <property type="entry name" value="Dimeric alpha+beta barrel"/>
    <property type="match status" value="1"/>
</dbReference>
<evidence type="ECO:0000313" key="4">
    <source>
        <dbReference type="Proteomes" id="UP000662111"/>
    </source>
</evidence>
<dbReference type="PANTHER" id="PTHR35174">
    <property type="entry name" value="BLL7171 PROTEIN-RELATED"/>
    <property type="match status" value="1"/>
</dbReference>
<evidence type="ECO:0000313" key="3">
    <source>
        <dbReference type="EMBL" id="GGK63196.1"/>
    </source>
</evidence>
<protein>
    <recommendedName>
        <fullName evidence="2">YCII-related domain-containing protein</fullName>
    </recommendedName>
</protein>
<dbReference type="InterPro" id="IPR005545">
    <property type="entry name" value="YCII"/>
</dbReference>
<dbReference type="Pfam" id="PF03795">
    <property type="entry name" value="YCII"/>
    <property type="match status" value="1"/>
</dbReference>
<comment type="caution">
    <text evidence="3">The sequence shown here is derived from an EMBL/GenBank/DDBJ whole genome shotgun (WGS) entry which is preliminary data.</text>
</comment>
<name>A0ABQ2F5J9_9MICO</name>
<gene>
    <name evidence="3" type="ORF">GCM10011509_09450</name>
</gene>
<accession>A0ABQ2F5J9</accession>
<dbReference type="EMBL" id="BMLB01000002">
    <property type="protein sequence ID" value="GGK63196.1"/>
    <property type="molecule type" value="Genomic_DNA"/>
</dbReference>
<dbReference type="Gene3D" id="3.30.70.1060">
    <property type="entry name" value="Dimeric alpha+beta barrel"/>
    <property type="match status" value="1"/>
</dbReference>
<dbReference type="InterPro" id="IPR011008">
    <property type="entry name" value="Dimeric_a/b-barrel"/>
</dbReference>
<sequence>MVRFMLLINGDRQAWADMSPEEEARITEGHRAFLAVAGAAVLDGGELDAPERAASVRSRHGVAPQVTEGPFTGSAEAVGGYYILEAADLDEAVRLASLLPETSAPYRAGVEVRQLLNGV</sequence>
<evidence type="ECO:0000256" key="1">
    <source>
        <dbReference type="ARBA" id="ARBA00007689"/>
    </source>
</evidence>
<keyword evidence="4" id="KW-1185">Reference proteome</keyword>
<dbReference type="PANTHER" id="PTHR35174:SF3">
    <property type="entry name" value="BLL7171 PROTEIN"/>
    <property type="match status" value="1"/>
</dbReference>
<dbReference type="Proteomes" id="UP000662111">
    <property type="component" value="Unassembled WGS sequence"/>
</dbReference>
<feature type="domain" description="YCII-related" evidence="2">
    <location>
        <begin position="3"/>
        <end position="113"/>
    </location>
</feature>
<organism evidence="3 4">
    <name type="scientific">Ornithinimicrobium pekingense</name>
    <dbReference type="NCBI Taxonomy" id="384677"/>
    <lineage>
        <taxon>Bacteria</taxon>
        <taxon>Bacillati</taxon>
        <taxon>Actinomycetota</taxon>
        <taxon>Actinomycetes</taxon>
        <taxon>Micrococcales</taxon>
        <taxon>Ornithinimicrobiaceae</taxon>
        <taxon>Ornithinimicrobium</taxon>
    </lineage>
</organism>